<gene>
    <name evidence="5" type="ORF">DDQ68_13635</name>
</gene>
<evidence type="ECO:0000256" key="1">
    <source>
        <dbReference type="ARBA" id="ARBA00022729"/>
    </source>
</evidence>
<dbReference type="Pfam" id="PF01551">
    <property type="entry name" value="Peptidase_M23"/>
    <property type="match status" value="1"/>
</dbReference>
<keyword evidence="2" id="KW-0175">Coiled coil</keyword>
<dbReference type="EMBL" id="CP029145">
    <property type="protein sequence ID" value="AWM35421.1"/>
    <property type="molecule type" value="Genomic_DNA"/>
</dbReference>
<dbReference type="InterPro" id="IPR050570">
    <property type="entry name" value="Cell_wall_metabolism_enzyme"/>
</dbReference>
<organism evidence="5 6">
    <name type="scientific">Hymenobacter nivis</name>
    <dbReference type="NCBI Taxonomy" id="1850093"/>
    <lineage>
        <taxon>Bacteria</taxon>
        <taxon>Pseudomonadati</taxon>
        <taxon>Bacteroidota</taxon>
        <taxon>Cytophagia</taxon>
        <taxon>Cytophagales</taxon>
        <taxon>Hymenobacteraceae</taxon>
        <taxon>Hymenobacter</taxon>
    </lineage>
</organism>
<dbReference type="CDD" id="cd12797">
    <property type="entry name" value="M23_peptidase"/>
    <property type="match status" value="1"/>
</dbReference>
<evidence type="ECO:0000259" key="4">
    <source>
        <dbReference type="Pfam" id="PF01551"/>
    </source>
</evidence>
<dbReference type="SUPFAM" id="SSF51261">
    <property type="entry name" value="Duplicated hybrid motif"/>
    <property type="match status" value="1"/>
</dbReference>
<dbReference type="PANTHER" id="PTHR21666:SF289">
    <property type="entry name" value="L-ALA--D-GLU ENDOPEPTIDASE"/>
    <property type="match status" value="1"/>
</dbReference>
<keyword evidence="1" id="KW-0732">Signal</keyword>
<feature type="region of interest" description="Disordered" evidence="3">
    <location>
        <begin position="277"/>
        <end position="306"/>
    </location>
</feature>
<evidence type="ECO:0000256" key="3">
    <source>
        <dbReference type="SAM" id="MobiDB-lite"/>
    </source>
</evidence>
<dbReference type="InterPro" id="IPR011055">
    <property type="entry name" value="Dup_hybrid_motif"/>
</dbReference>
<dbReference type="KEGG" id="hnv:DDQ68_13635"/>
<feature type="coiled-coil region" evidence="2">
    <location>
        <begin position="233"/>
        <end position="272"/>
    </location>
</feature>
<name>A0A2Z3GSE1_9BACT</name>
<dbReference type="AlphaFoldDB" id="A0A2Z3GSE1"/>
<feature type="domain" description="M23ase beta-sheet core" evidence="4">
    <location>
        <begin position="357"/>
        <end position="448"/>
    </location>
</feature>
<evidence type="ECO:0000313" key="6">
    <source>
        <dbReference type="Proteomes" id="UP000245999"/>
    </source>
</evidence>
<proteinExistence type="predicted"/>
<sequence length="455" mass="50830">MGAPAQHHPRRKKAAPARPAKSRPAPAHRHKTRAAAGPPAKSKAQLERERRANLQAIQEKSRVLDQTQAKKKVTLGQLNVIKEQLVVKQDVIQNISTQLHGIDTNVHQTAQQVLQTQHSLAELKDEYARLLYTASKTANGFNQLMFLFAADSFNQFVLRLRYVRQYTEERQQQAARIRGTQVRLHEQLTGLTQQQRRKGALLNTQLSENKSLLTLKTQQDEVVQQLGQQEQGLRAELAERQQAVERLDHLIAERVREEIARAAREARLAARREALAAARARSGRRGTRSDDEPTADAPETAADRRASRVVLTPETALVASNFAGNKGRLPWPVGRGFISQRFGRHPHPVLRHVMVENRGIDIQTGAGEPVRACFDGKVLTITSIAGMNTIVMIQHGDYFTVYAKMRSVSVSDGQRVRAREVIGTVAAGSDGTAELQFQVWHNAANLNPESWLGRR</sequence>
<dbReference type="Proteomes" id="UP000245999">
    <property type="component" value="Chromosome"/>
</dbReference>
<dbReference type="InterPro" id="IPR016047">
    <property type="entry name" value="M23ase_b-sheet_dom"/>
</dbReference>
<reference evidence="6" key="1">
    <citation type="submission" date="2018-04" db="EMBL/GenBank/DDBJ databases">
        <title>Complete genome of Antarctic heterotrophic bacterium Hymenobacter nivis.</title>
        <authorList>
            <person name="Terashima M."/>
        </authorList>
    </citation>
    <scope>NUCLEOTIDE SEQUENCE [LARGE SCALE GENOMIC DNA]</scope>
    <source>
        <strain evidence="6">NBRC 111535</strain>
    </source>
</reference>
<evidence type="ECO:0000256" key="2">
    <source>
        <dbReference type="SAM" id="Coils"/>
    </source>
</evidence>
<accession>A0A2Z3GSE1</accession>
<dbReference type="GO" id="GO:0004222">
    <property type="term" value="F:metalloendopeptidase activity"/>
    <property type="evidence" value="ECO:0007669"/>
    <property type="project" value="TreeGrafter"/>
</dbReference>
<feature type="region of interest" description="Disordered" evidence="3">
    <location>
        <begin position="1"/>
        <end position="50"/>
    </location>
</feature>
<dbReference type="PANTHER" id="PTHR21666">
    <property type="entry name" value="PEPTIDASE-RELATED"/>
    <property type="match status" value="1"/>
</dbReference>
<protein>
    <submittedName>
        <fullName evidence="5">Peptidase M23</fullName>
    </submittedName>
</protein>
<feature type="compositionally biased region" description="Low complexity" evidence="3">
    <location>
        <begin position="16"/>
        <end position="25"/>
    </location>
</feature>
<evidence type="ECO:0000313" key="5">
    <source>
        <dbReference type="EMBL" id="AWM35421.1"/>
    </source>
</evidence>
<dbReference type="Gene3D" id="2.70.70.10">
    <property type="entry name" value="Glucose Permease (Domain IIA)"/>
    <property type="match status" value="1"/>
</dbReference>
<dbReference type="OrthoDB" id="9815884at2"/>
<dbReference type="Gene3D" id="6.10.250.3150">
    <property type="match status" value="1"/>
</dbReference>
<keyword evidence="6" id="KW-1185">Reference proteome</keyword>